<dbReference type="GO" id="GO:0005829">
    <property type="term" value="C:cytosol"/>
    <property type="evidence" value="ECO:0007669"/>
    <property type="project" value="TreeGrafter"/>
</dbReference>
<dbReference type="SUPFAM" id="SSF56672">
    <property type="entry name" value="DNA/RNA polymerases"/>
    <property type="match status" value="1"/>
</dbReference>
<dbReference type="PROSITE" id="PS50173">
    <property type="entry name" value="UMUC"/>
    <property type="match status" value="1"/>
</dbReference>
<dbReference type="PANTHER" id="PTHR11076">
    <property type="entry name" value="DNA REPAIR POLYMERASE UMUC / TRANSFERASE FAMILY MEMBER"/>
    <property type="match status" value="1"/>
</dbReference>
<dbReference type="Pfam" id="PF00817">
    <property type="entry name" value="IMS"/>
    <property type="match status" value="1"/>
</dbReference>
<keyword evidence="8" id="KW-1185">Reference proteome</keyword>
<keyword evidence="3" id="KW-0548">Nucleotidyltransferase</keyword>
<dbReference type="Gene3D" id="1.10.150.20">
    <property type="entry name" value="5' to 3' exonuclease, C-terminal subdomain"/>
    <property type="match status" value="1"/>
</dbReference>
<accession>A0A938X341</accession>
<evidence type="ECO:0000256" key="1">
    <source>
        <dbReference type="ARBA" id="ARBA00010945"/>
    </source>
</evidence>
<organism evidence="7 8">
    <name type="scientific">Mordavella massiliensis</name>
    <dbReference type="NCBI Taxonomy" id="1871024"/>
    <lineage>
        <taxon>Bacteria</taxon>
        <taxon>Bacillati</taxon>
        <taxon>Bacillota</taxon>
        <taxon>Clostridia</taxon>
        <taxon>Eubacteriales</taxon>
        <taxon>Clostridiaceae</taxon>
        <taxon>Mordavella</taxon>
    </lineage>
</organism>
<reference evidence="7" key="1">
    <citation type="submission" date="2020-08" db="EMBL/GenBank/DDBJ databases">
        <authorList>
            <person name="Cejkova D."/>
            <person name="Kubasova T."/>
            <person name="Jahodarova E."/>
            <person name="Rychlik I."/>
        </authorList>
    </citation>
    <scope>NUCLEOTIDE SEQUENCE</scope>
    <source>
        <strain evidence="7">An420c</strain>
    </source>
</reference>
<dbReference type="AlphaFoldDB" id="A0A938X341"/>
<keyword evidence="2" id="KW-0515">Mutator protein</keyword>
<sequence>MERQNYFICIDLKSFYASVECVERKLDPFKTNLVVADPTRSKSTICLAITPAMKKLGVKNRCRIHEIPDNIQYITAMPRMQLYLDYSARIYSIYLRYVSKEDIHVYSVDECFLDVTEYLRLYQMDPKEMAVELMRAVMQETGITATAGVGTNLYLAKIAMDILAKHAEDHIGILDELSFREKLWDHQPLRDFWMIGSRTERKLAGYGIHTMGDLALASITSEDLLYKIFGIDAELMIDHAWGRETCRMKDIKNYRTEEHSLSNGQVLMRNYEFEEGAVIAREMTDVLVLDLVDKGLVTNSVTLWIAYDHRLEHDPSKGTVRFAEATNSSERIIHAVEKLYQRIADRHTGIRRVEICANRVVPESFVQYDLFSNPEQQEKERNLQLAILEIKRRYGRNAVMRGSNLLACSTYRERNNQIGGHRA</sequence>
<comment type="similarity">
    <text evidence="1">Belongs to the DNA polymerase type-Y family.</text>
</comment>
<keyword evidence="5" id="KW-0808">Transferase</keyword>
<dbReference type="Pfam" id="PF11799">
    <property type="entry name" value="IMS_C"/>
    <property type="match status" value="1"/>
</dbReference>
<evidence type="ECO:0000256" key="4">
    <source>
        <dbReference type="ARBA" id="ARBA00022763"/>
    </source>
</evidence>
<evidence type="ECO:0000256" key="2">
    <source>
        <dbReference type="ARBA" id="ARBA00022457"/>
    </source>
</evidence>
<evidence type="ECO:0000313" key="8">
    <source>
        <dbReference type="Proteomes" id="UP000713880"/>
    </source>
</evidence>
<dbReference type="GO" id="GO:0003684">
    <property type="term" value="F:damaged DNA binding"/>
    <property type="evidence" value="ECO:0007669"/>
    <property type="project" value="InterPro"/>
</dbReference>
<protein>
    <submittedName>
        <fullName evidence="7">DNA repair protein</fullName>
    </submittedName>
</protein>
<dbReference type="GO" id="GO:0006281">
    <property type="term" value="P:DNA repair"/>
    <property type="evidence" value="ECO:0007669"/>
    <property type="project" value="InterPro"/>
</dbReference>
<evidence type="ECO:0000259" key="6">
    <source>
        <dbReference type="PROSITE" id="PS50173"/>
    </source>
</evidence>
<dbReference type="GO" id="GO:0003887">
    <property type="term" value="F:DNA-directed DNA polymerase activity"/>
    <property type="evidence" value="ECO:0007669"/>
    <property type="project" value="UniProtKB-KW"/>
</dbReference>
<evidence type="ECO:0000313" key="7">
    <source>
        <dbReference type="EMBL" id="MBM6827224.1"/>
    </source>
</evidence>
<dbReference type="InterPro" id="IPR043502">
    <property type="entry name" value="DNA/RNA_pol_sf"/>
</dbReference>
<dbReference type="InterPro" id="IPR017961">
    <property type="entry name" value="DNA_pol_Y-fam_little_finger"/>
</dbReference>
<feature type="domain" description="UmuC" evidence="6">
    <location>
        <begin position="7"/>
        <end position="196"/>
    </location>
</feature>
<dbReference type="InterPro" id="IPR001126">
    <property type="entry name" value="UmuC"/>
</dbReference>
<dbReference type="Gene3D" id="3.40.1170.60">
    <property type="match status" value="1"/>
</dbReference>
<name>A0A938X341_9CLOT</name>
<gene>
    <name evidence="7" type="ORF">H6A13_08985</name>
</gene>
<dbReference type="GO" id="GO:0042276">
    <property type="term" value="P:error-prone translesion synthesis"/>
    <property type="evidence" value="ECO:0007669"/>
    <property type="project" value="TreeGrafter"/>
</dbReference>
<dbReference type="GO" id="GO:0009432">
    <property type="term" value="P:SOS response"/>
    <property type="evidence" value="ECO:0007669"/>
    <property type="project" value="TreeGrafter"/>
</dbReference>
<dbReference type="Proteomes" id="UP000713880">
    <property type="component" value="Unassembled WGS sequence"/>
</dbReference>
<comment type="caution">
    <text evidence="7">The sequence shown here is derived from an EMBL/GenBank/DDBJ whole genome shotgun (WGS) entry which is preliminary data.</text>
</comment>
<dbReference type="InterPro" id="IPR043128">
    <property type="entry name" value="Rev_trsase/Diguanyl_cyclase"/>
</dbReference>
<evidence type="ECO:0000256" key="5">
    <source>
        <dbReference type="ARBA" id="ARBA00022932"/>
    </source>
</evidence>
<dbReference type="InterPro" id="IPR050116">
    <property type="entry name" value="DNA_polymerase-Y"/>
</dbReference>
<reference evidence="7" key="2">
    <citation type="journal article" date="2021" name="Sci. Rep.">
        <title>The distribution of antibiotic resistance genes in chicken gut microbiota commensals.</title>
        <authorList>
            <person name="Juricova H."/>
            <person name="Matiasovicova J."/>
            <person name="Kubasova T."/>
            <person name="Cejkova D."/>
            <person name="Rychlik I."/>
        </authorList>
    </citation>
    <scope>NUCLEOTIDE SEQUENCE</scope>
    <source>
        <strain evidence="7">An420c</strain>
    </source>
</reference>
<dbReference type="EMBL" id="JACJLV010000028">
    <property type="protein sequence ID" value="MBM6827224.1"/>
    <property type="molecule type" value="Genomic_DNA"/>
</dbReference>
<proteinExistence type="inferred from homology"/>
<dbReference type="RefSeq" id="WP_204909261.1">
    <property type="nucleotide sequence ID" value="NZ_JACJLV010000028.1"/>
</dbReference>
<keyword evidence="5" id="KW-0239">DNA-directed DNA polymerase</keyword>
<dbReference type="Gene3D" id="3.30.70.270">
    <property type="match status" value="1"/>
</dbReference>
<dbReference type="PANTHER" id="PTHR11076:SF35">
    <property type="entry name" value="DNA REPAIR PROTEIN HOMOLOG YOBH"/>
    <property type="match status" value="1"/>
</dbReference>
<keyword evidence="4" id="KW-0227">DNA damage</keyword>
<evidence type="ECO:0000256" key="3">
    <source>
        <dbReference type="ARBA" id="ARBA00022695"/>
    </source>
</evidence>